<dbReference type="GO" id="GO:0006508">
    <property type="term" value="P:proteolysis"/>
    <property type="evidence" value="ECO:0007669"/>
    <property type="project" value="UniProtKB-KW"/>
</dbReference>
<dbReference type="InterPro" id="IPR050396">
    <property type="entry name" value="Glycosyltr_51/Transpeptidase"/>
</dbReference>
<organism evidence="11 12">
    <name type="scientific">Agrococcus casei LMG 22410</name>
    <dbReference type="NCBI Taxonomy" id="1255656"/>
    <lineage>
        <taxon>Bacteria</taxon>
        <taxon>Bacillati</taxon>
        <taxon>Actinomycetota</taxon>
        <taxon>Actinomycetes</taxon>
        <taxon>Micrococcales</taxon>
        <taxon>Microbacteriaceae</taxon>
        <taxon>Agrococcus</taxon>
    </lineage>
</organism>
<sequence length="849" mass="91264">MTARKFKPGSLISNFLGLIGFSVAAGLLVAATITPGLAVTAAATTSGLDLFSALPAYATINQQVERNVIYGKKDGKNVEIARFFNQNRQAVELKQVSEHAQNAAIAAEDRRYYTHSGVDTQSLARAVLSQLGLGGDSGGSTLTMQLVRQQVIMDAFLRGDQETIDEQQSEDYNRKLREIKLAIGLEREYTKNEILLAYLNIANFGGTVYGIQAASQEIFGIPAKDLNPAQAASLMATVKEPSTISLLNPDNFEANEDRRNWILSQMLAEDYITQDEYDEYSAIPVDDEYVNYSPSPSGCIAGYESARYFCDYVQHVLKQDQVYGQHIFGTSSEANLQALDQGGYKIYTSIDLELNDQVTEDLREVVPQDETRWQSGGAVSMLEVGTGRILAMAQNKEYDNREDAPNTGTGINFNTTYPYGGSTGFQPGSTYKIFTLAEWIASGHSVNESVDASNKPRMITVNGQPYGESYDVLNYNRDMNYGNQTATQIMVKSLNTGTIEMASRLDLVDIQATASAMGIKPAADPGGDLELVPSALIGGSQGIAPLSMAEAIQTVANDGVHCDPMAIDKIKDREGNEIPVPPQNCERAIESKTATAMQHVLQQVTAGNSENNPNVAEPIISKTGTAENSEQLWIIGASPKVATAVWTGNIQGNQVLIDLWNNPQRVFRPAMQAAVSLYPGGEFKEADAETLMGDASPLEDVTGMKVNDAKKELEDAGYENVSIGDEVEGSNPKGTVEYTAPGQGTPVSKQTPITIYPSDGSKTDEDDDEAESDGSVWPDIVGMQYSEAQSAIDGAGFSRANIQITWYPGNEGQRCQVLAQNPAAGSSASPGDPISVVLGGNSDGTAASC</sequence>
<evidence type="ECO:0000256" key="8">
    <source>
        <dbReference type="ARBA" id="ARBA00049902"/>
    </source>
</evidence>
<dbReference type="GO" id="GO:0009002">
    <property type="term" value="F:serine-type D-Ala-D-Ala carboxypeptidase activity"/>
    <property type="evidence" value="ECO:0007669"/>
    <property type="project" value="UniProtKB-EC"/>
</dbReference>
<keyword evidence="4 11" id="KW-0808">Transferase</keyword>
<dbReference type="SUPFAM" id="SSF56601">
    <property type="entry name" value="beta-lactamase/transpeptidase-like"/>
    <property type="match status" value="1"/>
</dbReference>
<dbReference type="EC" id="2.4.1.129" evidence="11"/>
<dbReference type="CDD" id="cd06577">
    <property type="entry name" value="PASTA_pknB"/>
    <property type="match status" value="2"/>
</dbReference>
<dbReference type="SUPFAM" id="SSF53955">
    <property type="entry name" value="Lysozyme-like"/>
    <property type="match status" value="1"/>
</dbReference>
<keyword evidence="3 11" id="KW-0328">Glycosyltransferase</keyword>
<evidence type="ECO:0000256" key="7">
    <source>
        <dbReference type="ARBA" id="ARBA00034000"/>
    </source>
</evidence>
<gene>
    <name evidence="11" type="ORF">CZ674_11630</name>
</gene>
<keyword evidence="2" id="KW-0645">Protease</keyword>
<evidence type="ECO:0000313" key="12">
    <source>
        <dbReference type="Proteomes" id="UP000195787"/>
    </source>
</evidence>
<evidence type="ECO:0000256" key="4">
    <source>
        <dbReference type="ARBA" id="ARBA00022679"/>
    </source>
</evidence>
<dbReference type="SMART" id="SM00740">
    <property type="entry name" value="PASTA"/>
    <property type="match status" value="2"/>
</dbReference>
<proteinExistence type="predicted"/>
<accession>A0A1R4GFU5</accession>
<dbReference type="GO" id="GO:0008955">
    <property type="term" value="F:peptidoglycan glycosyltransferase activity"/>
    <property type="evidence" value="ECO:0007669"/>
    <property type="project" value="UniProtKB-EC"/>
</dbReference>
<dbReference type="Gene3D" id="3.30.10.20">
    <property type="match status" value="2"/>
</dbReference>
<keyword evidence="1" id="KW-0121">Carboxypeptidase</keyword>
<dbReference type="InterPro" id="IPR001460">
    <property type="entry name" value="PCN-bd_Tpept"/>
</dbReference>
<evidence type="ECO:0000256" key="1">
    <source>
        <dbReference type="ARBA" id="ARBA00022645"/>
    </source>
</evidence>
<dbReference type="GO" id="GO:0030288">
    <property type="term" value="C:outer membrane-bounded periplasmic space"/>
    <property type="evidence" value="ECO:0007669"/>
    <property type="project" value="TreeGrafter"/>
</dbReference>
<feature type="domain" description="PASTA" evidence="10">
    <location>
        <begin position="771"/>
        <end position="840"/>
    </location>
</feature>
<keyword evidence="5 11" id="KW-0378">Hydrolase</keyword>
<evidence type="ECO:0000259" key="10">
    <source>
        <dbReference type="PROSITE" id="PS51178"/>
    </source>
</evidence>
<name>A0A1R4GFU5_9MICO</name>
<evidence type="ECO:0000256" key="6">
    <source>
        <dbReference type="ARBA" id="ARBA00023268"/>
    </source>
</evidence>
<dbReference type="OrthoDB" id="9766909at2"/>
<dbReference type="Gene3D" id="3.40.710.10">
    <property type="entry name" value="DD-peptidase/beta-lactamase superfamily"/>
    <property type="match status" value="1"/>
</dbReference>
<evidence type="ECO:0000313" key="11">
    <source>
        <dbReference type="EMBL" id="SJM67039.1"/>
    </source>
</evidence>
<keyword evidence="12" id="KW-1185">Reference proteome</keyword>
<dbReference type="PANTHER" id="PTHR32282:SF33">
    <property type="entry name" value="PEPTIDOGLYCAN GLYCOSYLTRANSFERASE"/>
    <property type="match status" value="1"/>
</dbReference>
<feature type="region of interest" description="Disordered" evidence="9">
    <location>
        <begin position="716"/>
        <end position="776"/>
    </location>
</feature>
<dbReference type="RefSeq" id="WP_086992715.1">
    <property type="nucleotide sequence ID" value="NZ_FUHU01000044.1"/>
</dbReference>
<dbReference type="InterPro" id="IPR005543">
    <property type="entry name" value="PASTA_dom"/>
</dbReference>
<dbReference type="InterPro" id="IPR023346">
    <property type="entry name" value="Lysozyme-like_dom_sf"/>
</dbReference>
<feature type="region of interest" description="Disordered" evidence="9">
    <location>
        <begin position="821"/>
        <end position="849"/>
    </location>
</feature>
<dbReference type="InterPro" id="IPR036950">
    <property type="entry name" value="PBP_transglycosylase"/>
</dbReference>
<feature type="domain" description="PASTA" evidence="10">
    <location>
        <begin position="694"/>
        <end position="759"/>
    </location>
</feature>
<dbReference type="PROSITE" id="PS51178">
    <property type="entry name" value="PASTA"/>
    <property type="match status" value="2"/>
</dbReference>
<reference evidence="11 12" key="1">
    <citation type="submission" date="2017-02" db="EMBL/GenBank/DDBJ databases">
        <authorList>
            <person name="Peterson S.W."/>
        </authorList>
    </citation>
    <scope>NUCLEOTIDE SEQUENCE [LARGE SCALE GENOMIC DNA]</scope>
    <source>
        <strain evidence="11 12">LMG 22410</strain>
    </source>
</reference>
<evidence type="ECO:0000256" key="5">
    <source>
        <dbReference type="ARBA" id="ARBA00022801"/>
    </source>
</evidence>
<dbReference type="Pfam" id="PF00912">
    <property type="entry name" value="Transgly"/>
    <property type="match status" value="1"/>
</dbReference>
<dbReference type="Pfam" id="PF03793">
    <property type="entry name" value="PASTA"/>
    <property type="match status" value="2"/>
</dbReference>
<dbReference type="GeneID" id="303173856"/>
<dbReference type="InterPro" id="IPR001264">
    <property type="entry name" value="Glyco_trans_51"/>
</dbReference>
<dbReference type="AlphaFoldDB" id="A0A1R4GFU5"/>
<keyword evidence="6" id="KW-0511">Multifunctional enzyme</keyword>
<dbReference type="Pfam" id="PF00905">
    <property type="entry name" value="Transpeptidase"/>
    <property type="match status" value="1"/>
</dbReference>
<evidence type="ECO:0000256" key="9">
    <source>
        <dbReference type="SAM" id="MobiDB-lite"/>
    </source>
</evidence>
<comment type="catalytic activity">
    <reaction evidence="7">
        <text>Preferential cleavage: (Ac)2-L-Lys-D-Ala-|-D-Ala. Also transpeptidation of peptidyl-alanyl moieties that are N-acyl substituents of D-alanine.</text>
        <dbReference type="EC" id="3.4.16.4"/>
    </reaction>
</comment>
<comment type="catalytic activity">
    <reaction evidence="8">
        <text>[GlcNAc-(1-&gt;4)-Mur2Ac(oyl-L-Ala-gamma-D-Glu-L-Lys-D-Ala-D-Ala)](n)-di-trans,octa-cis-undecaprenyl diphosphate + beta-D-GlcNAc-(1-&gt;4)-Mur2Ac(oyl-L-Ala-gamma-D-Glu-L-Lys-D-Ala-D-Ala)-di-trans,octa-cis-undecaprenyl diphosphate = [GlcNAc-(1-&gt;4)-Mur2Ac(oyl-L-Ala-gamma-D-Glu-L-Lys-D-Ala-D-Ala)](n+1)-di-trans,octa-cis-undecaprenyl diphosphate + di-trans,octa-cis-undecaprenyl diphosphate + H(+)</text>
        <dbReference type="Rhea" id="RHEA:23708"/>
        <dbReference type="Rhea" id="RHEA-COMP:9602"/>
        <dbReference type="Rhea" id="RHEA-COMP:9603"/>
        <dbReference type="ChEBI" id="CHEBI:15378"/>
        <dbReference type="ChEBI" id="CHEBI:58405"/>
        <dbReference type="ChEBI" id="CHEBI:60033"/>
        <dbReference type="ChEBI" id="CHEBI:78435"/>
        <dbReference type="EC" id="2.4.99.28"/>
    </reaction>
</comment>
<dbReference type="EC" id="3.4.-.-" evidence="11"/>
<dbReference type="PANTHER" id="PTHR32282">
    <property type="entry name" value="BINDING PROTEIN TRANSPEPTIDASE, PUTATIVE-RELATED"/>
    <property type="match status" value="1"/>
</dbReference>
<evidence type="ECO:0000256" key="3">
    <source>
        <dbReference type="ARBA" id="ARBA00022676"/>
    </source>
</evidence>
<dbReference type="GO" id="GO:0008658">
    <property type="term" value="F:penicillin binding"/>
    <property type="evidence" value="ECO:0007669"/>
    <property type="project" value="InterPro"/>
</dbReference>
<dbReference type="Proteomes" id="UP000195787">
    <property type="component" value="Unassembled WGS sequence"/>
</dbReference>
<dbReference type="Gene3D" id="1.10.3810.10">
    <property type="entry name" value="Biosynthetic peptidoglycan transglycosylase-like"/>
    <property type="match status" value="1"/>
</dbReference>
<dbReference type="InterPro" id="IPR012338">
    <property type="entry name" value="Beta-lactam/transpept-like"/>
</dbReference>
<evidence type="ECO:0000256" key="2">
    <source>
        <dbReference type="ARBA" id="ARBA00022670"/>
    </source>
</evidence>
<dbReference type="GO" id="GO:0009252">
    <property type="term" value="P:peptidoglycan biosynthetic process"/>
    <property type="evidence" value="ECO:0007669"/>
    <property type="project" value="TreeGrafter"/>
</dbReference>
<dbReference type="EMBL" id="FUHU01000044">
    <property type="protein sequence ID" value="SJM67039.1"/>
    <property type="molecule type" value="Genomic_DNA"/>
</dbReference>
<protein>
    <submittedName>
        <fullName evidence="11">Multimodular transpeptidase-transglycosylase</fullName>
        <ecNumber evidence="11">2.4.1.129</ecNumber>
        <ecNumber evidence="11">3.4.-.-</ecNumber>
    </submittedName>
</protein>